<evidence type="ECO:0000313" key="7">
    <source>
        <dbReference type="EMBL" id="KAJ1358362.1"/>
    </source>
</evidence>
<evidence type="ECO:0000256" key="5">
    <source>
        <dbReference type="SAM" id="SignalP"/>
    </source>
</evidence>
<comment type="subcellular location">
    <subcellularLocation>
        <location evidence="1">Secreted</location>
    </subcellularLocation>
</comment>
<dbReference type="PANTHER" id="PTHR12274:SF3">
    <property type="entry name" value="PROGRANULIN"/>
    <property type="match status" value="1"/>
</dbReference>
<evidence type="ECO:0000259" key="6">
    <source>
        <dbReference type="PROSITE" id="PS00799"/>
    </source>
</evidence>
<dbReference type="Proteomes" id="UP001196413">
    <property type="component" value="Unassembled WGS sequence"/>
</dbReference>
<dbReference type="InterPro" id="IPR039036">
    <property type="entry name" value="Granulin_fam"/>
</dbReference>
<protein>
    <recommendedName>
        <fullName evidence="6">Granulins domain-containing protein</fullName>
    </recommendedName>
</protein>
<dbReference type="InterPro" id="IPR037277">
    <property type="entry name" value="Granulin_sf"/>
</dbReference>
<gene>
    <name evidence="7" type="ORF">KIN20_016778</name>
</gene>
<feature type="domain" description="Granulins" evidence="6">
    <location>
        <begin position="128"/>
        <end position="141"/>
    </location>
</feature>
<keyword evidence="5" id="KW-0732">Signal</keyword>
<organism evidence="7 8">
    <name type="scientific">Parelaphostrongylus tenuis</name>
    <name type="common">Meningeal worm</name>
    <dbReference type="NCBI Taxonomy" id="148309"/>
    <lineage>
        <taxon>Eukaryota</taxon>
        <taxon>Metazoa</taxon>
        <taxon>Ecdysozoa</taxon>
        <taxon>Nematoda</taxon>
        <taxon>Chromadorea</taxon>
        <taxon>Rhabditida</taxon>
        <taxon>Rhabditina</taxon>
        <taxon>Rhabditomorpha</taxon>
        <taxon>Strongyloidea</taxon>
        <taxon>Metastrongylidae</taxon>
        <taxon>Parelaphostrongylus</taxon>
    </lineage>
</organism>
<reference evidence="7" key="1">
    <citation type="submission" date="2021-06" db="EMBL/GenBank/DDBJ databases">
        <title>Parelaphostrongylus tenuis whole genome reference sequence.</title>
        <authorList>
            <person name="Garwood T.J."/>
            <person name="Larsen P.A."/>
            <person name="Fountain-Jones N.M."/>
            <person name="Garbe J.R."/>
            <person name="Macchietto M.G."/>
            <person name="Kania S.A."/>
            <person name="Gerhold R.W."/>
            <person name="Richards J.E."/>
            <person name="Wolf T.M."/>
        </authorList>
    </citation>
    <scope>NUCLEOTIDE SEQUENCE</scope>
    <source>
        <strain evidence="7">MNPRO001-30</strain>
        <tissue evidence="7">Meninges</tissue>
    </source>
</reference>
<dbReference type="SUPFAM" id="SSF57277">
    <property type="entry name" value="Granulin repeat"/>
    <property type="match status" value="2"/>
</dbReference>
<evidence type="ECO:0000256" key="3">
    <source>
        <dbReference type="ARBA" id="ARBA00022525"/>
    </source>
</evidence>
<name>A0AAD5QQ51_PARTN</name>
<keyword evidence="4" id="KW-1015">Disulfide bond</keyword>
<feature type="chain" id="PRO_5041968784" description="Granulins domain-containing protein" evidence="5">
    <location>
        <begin position="20"/>
        <end position="256"/>
    </location>
</feature>
<feature type="domain" description="Granulins" evidence="6">
    <location>
        <begin position="53"/>
        <end position="66"/>
    </location>
</feature>
<dbReference type="Gene3D" id="2.10.25.160">
    <property type="entry name" value="Granulin"/>
    <property type="match status" value="3"/>
</dbReference>
<dbReference type="AlphaFoldDB" id="A0AAD5QQ51"/>
<dbReference type="EMBL" id="JAHQIW010003372">
    <property type="protein sequence ID" value="KAJ1358362.1"/>
    <property type="molecule type" value="Genomic_DNA"/>
</dbReference>
<proteinExistence type="inferred from homology"/>
<accession>A0AAD5QQ51</accession>
<dbReference type="Pfam" id="PF00396">
    <property type="entry name" value="Granulin"/>
    <property type="match status" value="3"/>
</dbReference>
<keyword evidence="8" id="KW-1185">Reference proteome</keyword>
<feature type="signal peptide" evidence="5">
    <location>
        <begin position="1"/>
        <end position="19"/>
    </location>
</feature>
<dbReference type="InterPro" id="IPR000118">
    <property type="entry name" value="Granulin"/>
</dbReference>
<comment type="similarity">
    <text evidence="2">Belongs to the granulin family.</text>
</comment>
<comment type="caution">
    <text evidence="7">The sequence shown here is derived from an EMBL/GenBank/DDBJ whole genome shotgun (WGS) entry which is preliminary data.</text>
</comment>
<sequence length="256" mass="28278">MTCIAPLLLFFSLLFFGESLDCGDGYTCPDYATCCRLLDGIWGCCPMENAVCCEDQVHCCPSNMRCDGNVSQCVGSDGGTSPLRRKFEALRDEVICPDMKSKCPSGTTCCKLLSDKYGCCPAENATCCPDHMHCCPQGYKCDTTGQRCIETETFKVISSLRKHKATPIREKPAIHMIHPNEDSFEDDTAFVKCGYGKSCPAFSTCCEVTHDGRIRHMCCPIQNGVCCESTCCPFGYHCRPKGGCEKHATRHSFFDF</sequence>
<evidence type="ECO:0000313" key="8">
    <source>
        <dbReference type="Proteomes" id="UP001196413"/>
    </source>
</evidence>
<dbReference type="PANTHER" id="PTHR12274">
    <property type="entry name" value="GRANULIN"/>
    <property type="match status" value="1"/>
</dbReference>
<evidence type="ECO:0000256" key="2">
    <source>
        <dbReference type="ARBA" id="ARBA00010093"/>
    </source>
</evidence>
<dbReference type="SMART" id="SM00277">
    <property type="entry name" value="GRAN"/>
    <property type="match status" value="3"/>
</dbReference>
<evidence type="ECO:0000256" key="4">
    <source>
        <dbReference type="ARBA" id="ARBA00023157"/>
    </source>
</evidence>
<dbReference type="PROSITE" id="PS00799">
    <property type="entry name" value="GRANULINS"/>
    <property type="match status" value="2"/>
</dbReference>
<dbReference type="GO" id="GO:0005576">
    <property type="term" value="C:extracellular region"/>
    <property type="evidence" value="ECO:0007669"/>
    <property type="project" value="UniProtKB-SubCell"/>
</dbReference>
<evidence type="ECO:0000256" key="1">
    <source>
        <dbReference type="ARBA" id="ARBA00004613"/>
    </source>
</evidence>
<keyword evidence="3" id="KW-0964">Secreted</keyword>